<dbReference type="RefSeq" id="WP_248343079.1">
    <property type="nucleotide sequence ID" value="NZ_AP025592.1"/>
</dbReference>
<dbReference type="PROSITE" id="PS50109">
    <property type="entry name" value="HIS_KIN"/>
    <property type="match status" value="1"/>
</dbReference>
<sequence>MIRIPWGRGRAETRYLPAGRTAPGDLASEVARAAASPVITAVLRSIGSAAAVIDGNRQIVTLNGAYLELLGFQDPSEALGLRPGESLSCAHADEGPDGCGTGAACASCGLAAALLVSHRGGKVEERLCHLARRWDGRAEERAFRVRAAPLELDGAQGFQLVSFTDVTRDVQRAYVQRVLLHDLANLAVGLEGATGALDRGGAPGPAAADVQLLSHQLVAEVRLHRALLDGGAEGYVASRAAVGVAAALELARRAAAGHPAAAGKTVTVEPAAEGEEVVTDPVPLQHVLANMLVNALEATRPGGLVRLVALAGPESIAFRVWNAGAVPAAVAPRIFQRHFTTKPGEGRGQGTWSMKLFGEQLLGGRVGFSSAAGEGTWFELVLPRRAPARPA</sequence>
<evidence type="ECO:0000256" key="3">
    <source>
        <dbReference type="ARBA" id="ARBA00022679"/>
    </source>
</evidence>
<dbReference type="Pfam" id="PF02518">
    <property type="entry name" value="HATPase_c"/>
    <property type="match status" value="1"/>
</dbReference>
<feature type="domain" description="Histidine kinase" evidence="6">
    <location>
        <begin position="277"/>
        <end position="386"/>
    </location>
</feature>
<dbReference type="SMART" id="SM00387">
    <property type="entry name" value="HATPase_c"/>
    <property type="match status" value="1"/>
</dbReference>
<dbReference type="InterPro" id="IPR036890">
    <property type="entry name" value="HATPase_C_sf"/>
</dbReference>
<evidence type="ECO:0000256" key="1">
    <source>
        <dbReference type="ARBA" id="ARBA00000085"/>
    </source>
</evidence>
<dbReference type="Proteomes" id="UP001162734">
    <property type="component" value="Chromosome"/>
</dbReference>
<evidence type="ECO:0000313" key="8">
    <source>
        <dbReference type="Proteomes" id="UP001162734"/>
    </source>
</evidence>
<organism evidence="7 8">
    <name type="scientific">Anaeromyxobacter paludicola</name>
    <dbReference type="NCBI Taxonomy" id="2918171"/>
    <lineage>
        <taxon>Bacteria</taxon>
        <taxon>Pseudomonadati</taxon>
        <taxon>Myxococcota</taxon>
        <taxon>Myxococcia</taxon>
        <taxon>Myxococcales</taxon>
        <taxon>Cystobacterineae</taxon>
        <taxon>Anaeromyxobacteraceae</taxon>
        <taxon>Anaeromyxobacter</taxon>
    </lineage>
</organism>
<evidence type="ECO:0000256" key="4">
    <source>
        <dbReference type="ARBA" id="ARBA00022777"/>
    </source>
</evidence>
<comment type="catalytic activity">
    <reaction evidence="1">
        <text>ATP + protein L-histidine = ADP + protein N-phospho-L-histidine.</text>
        <dbReference type="EC" id="2.7.13.3"/>
    </reaction>
</comment>
<dbReference type="SUPFAM" id="SSF55874">
    <property type="entry name" value="ATPase domain of HSP90 chaperone/DNA topoisomerase II/histidine kinase"/>
    <property type="match status" value="1"/>
</dbReference>
<dbReference type="PANTHER" id="PTHR43711">
    <property type="entry name" value="TWO-COMPONENT HISTIDINE KINASE"/>
    <property type="match status" value="1"/>
</dbReference>
<accession>A0ABN6NEV5</accession>
<reference evidence="8" key="1">
    <citation type="journal article" date="2022" name="Int. J. Syst. Evol. Microbiol.">
        <title>Anaeromyxobacter oryzae sp. nov., Anaeromyxobacter diazotrophicus sp. nov. and Anaeromyxobacter paludicola sp. nov., isolated from paddy soils.</title>
        <authorList>
            <person name="Itoh H."/>
            <person name="Xu Z."/>
            <person name="Mise K."/>
            <person name="Masuda Y."/>
            <person name="Ushijima N."/>
            <person name="Hayakawa C."/>
            <person name="Shiratori Y."/>
            <person name="Senoo K."/>
        </authorList>
    </citation>
    <scope>NUCLEOTIDE SEQUENCE [LARGE SCALE GENOMIC DNA]</scope>
    <source>
        <strain evidence="8">Red630</strain>
    </source>
</reference>
<dbReference type="InterPro" id="IPR035965">
    <property type="entry name" value="PAS-like_dom_sf"/>
</dbReference>
<protein>
    <recommendedName>
        <fullName evidence="2">histidine kinase</fullName>
        <ecNumber evidence="2">2.7.13.3</ecNumber>
    </recommendedName>
</protein>
<dbReference type="InterPro" id="IPR050736">
    <property type="entry name" value="Sensor_HK_Regulatory"/>
</dbReference>
<keyword evidence="3" id="KW-0808">Transferase</keyword>
<keyword evidence="4" id="KW-0418">Kinase</keyword>
<evidence type="ECO:0000259" key="6">
    <source>
        <dbReference type="PROSITE" id="PS50109"/>
    </source>
</evidence>
<dbReference type="PANTHER" id="PTHR43711:SF1">
    <property type="entry name" value="HISTIDINE KINASE 1"/>
    <property type="match status" value="1"/>
</dbReference>
<dbReference type="Gene3D" id="3.30.565.10">
    <property type="entry name" value="Histidine kinase-like ATPase, C-terminal domain"/>
    <property type="match status" value="1"/>
</dbReference>
<dbReference type="InterPro" id="IPR003594">
    <property type="entry name" value="HATPase_dom"/>
</dbReference>
<dbReference type="SUPFAM" id="SSF55785">
    <property type="entry name" value="PYP-like sensor domain (PAS domain)"/>
    <property type="match status" value="1"/>
</dbReference>
<dbReference type="EMBL" id="AP025592">
    <property type="protein sequence ID" value="BDG10573.1"/>
    <property type="molecule type" value="Genomic_DNA"/>
</dbReference>
<keyword evidence="8" id="KW-1185">Reference proteome</keyword>
<evidence type="ECO:0000256" key="2">
    <source>
        <dbReference type="ARBA" id="ARBA00012438"/>
    </source>
</evidence>
<proteinExistence type="predicted"/>
<name>A0ABN6NEV5_9BACT</name>
<keyword evidence="5" id="KW-0902">Two-component regulatory system</keyword>
<gene>
    <name evidence="7" type="ORF">AMPC_36860</name>
</gene>
<dbReference type="EC" id="2.7.13.3" evidence="2"/>
<evidence type="ECO:0000313" key="7">
    <source>
        <dbReference type="EMBL" id="BDG10573.1"/>
    </source>
</evidence>
<evidence type="ECO:0000256" key="5">
    <source>
        <dbReference type="ARBA" id="ARBA00023012"/>
    </source>
</evidence>
<dbReference type="InterPro" id="IPR005467">
    <property type="entry name" value="His_kinase_dom"/>
</dbReference>
<dbReference type="Gene3D" id="3.30.450.20">
    <property type="entry name" value="PAS domain"/>
    <property type="match status" value="1"/>
</dbReference>